<dbReference type="RefSeq" id="WP_185138786.1">
    <property type="nucleotide sequence ID" value="NZ_BORM01000004.1"/>
</dbReference>
<gene>
    <name evidence="2" type="ORF">H7B90_25845</name>
</gene>
<keyword evidence="3" id="KW-1185">Reference proteome</keyword>
<organism evidence="2 3">
    <name type="scientific">Cohnella xylanilytica</name>
    <dbReference type="NCBI Taxonomy" id="557555"/>
    <lineage>
        <taxon>Bacteria</taxon>
        <taxon>Bacillati</taxon>
        <taxon>Bacillota</taxon>
        <taxon>Bacilli</taxon>
        <taxon>Bacillales</taxon>
        <taxon>Paenibacillaceae</taxon>
        <taxon>Cohnella</taxon>
    </lineage>
</organism>
<feature type="transmembrane region" description="Helical" evidence="1">
    <location>
        <begin position="176"/>
        <end position="205"/>
    </location>
</feature>
<evidence type="ECO:0008006" key="4">
    <source>
        <dbReference type="Google" id="ProtNLM"/>
    </source>
</evidence>
<dbReference type="AlphaFoldDB" id="A0A841U9N7"/>
<protein>
    <recommendedName>
        <fullName evidence="4">Yip1 domain-containing protein</fullName>
    </recommendedName>
</protein>
<keyword evidence="1" id="KW-0472">Membrane</keyword>
<dbReference type="Proteomes" id="UP000553776">
    <property type="component" value="Unassembled WGS sequence"/>
</dbReference>
<keyword evidence="1" id="KW-0812">Transmembrane</keyword>
<comment type="caution">
    <text evidence="2">The sequence shown here is derived from an EMBL/GenBank/DDBJ whole genome shotgun (WGS) entry which is preliminary data.</text>
</comment>
<feature type="transmembrane region" description="Helical" evidence="1">
    <location>
        <begin position="132"/>
        <end position="155"/>
    </location>
</feature>
<evidence type="ECO:0000313" key="3">
    <source>
        <dbReference type="Proteomes" id="UP000553776"/>
    </source>
</evidence>
<evidence type="ECO:0000256" key="1">
    <source>
        <dbReference type="SAM" id="Phobius"/>
    </source>
</evidence>
<feature type="transmembrane region" description="Helical" evidence="1">
    <location>
        <begin position="225"/>
        <end position="247"/>
    </location>
</feature>
<evidence type="ECO:0000313" key="2">
    <source>
        <dbReference type="EMBL" id="MBB6694824.1"/>
    </source>
</evidence>
<feature type="transmembrane region" description="Helical" evidence="1">
    <location>
        <begin position="76"/>
        <end position="97"/>
    </location>
</feature>
<proteinExistence type="predicted"/>
<dbReference type="EMBL" id="JACJVR010000105">
    <property type="protein sequence ID" value="MBB6694824.1"/>
    <property type="molecule type" value="Genomic_DNA"/>
</dbReference>
<accession>A0A841U9N7</accession>
<keyword evidence="1" id="KW-1133">Transmembrane helix</keyword>
<reference evidence="2 3" key="1">
    <citation type="submission" date="2020-08" db="EMBL/GenBank/DDBJ databases">
        <title>Cohnella phylogeny.</title>
        <authorList>
            <person name="Dunlap C."/>
        </authorList>
    </citation>
    <scope>NUCLEOTIDE SEQUENCE [LARGE SCALE GENOMIC DNA]</scope>
    <source>
        <strain evidence="2 3">DSM 25239</strain>
    </source>
</reference>
<sequence length="248" mass="26859">MAKYCMMCGTPIEETGLKWCESCLSQREQAAAYEPYADSKRPLSDDSLQPYLDLAKDAFRRPSEAMERAARSPGALPGLAMAVAGSLVAALAALLYIRRVVSGIGYLFGNLMGGLTDEPLYPGNFTLPYGSIFFKLLLLLLLQWVILSLVLTGTARLFKLSITPVQSLNIVGTSKLYFAAGSLATFLLSFVFPVASMAVVLAAVLAGYLAIDRAVRSLLRTSGDVFYLVPATVALYYVGTVIVWKILF</sequence>
<name>A0A841U9N7_9BACL</name>